<dbReference type="Pfam" id="PF07005">
    <property type="entry name" value="SBD_N"/>
    <property type="match status" value="1"/>
</dbReference>
<dbReference type="RefSeq" id="WP_160996576.1">
    <property type="nucleotide sequence ID" value="NZ_JACBGJ010000021.1"/>
</dbReference>
<protein>
    <submittedName>
        <fullName evidence="9">Hydroxyacid dehydrogenase</fullName>
    </submittedName>
</protein>
<dbReference type="InterPro" id="IPR010737">
    <property type="entry name" value="4-carb_acid_sugar_kinase_N"/>
</dbReference>
<evidence type="ECO:0000256" key="5">
    <source>
        <dbReference type="ARBA" id="ARBA00022840"/>
    </source>
</evidence>
<dbReference type="InterPro" id="IPR037051">
    <property type="entry name" value="4-carb_acid_sugar_kinase_N_sf"/>
</dbReference>
<proteinExistence type="inferred from homology"/>
<accession>A0A6N9IT34</accession>
<evidence type="ECO:0000313" key="10">
    <source>
        <dbReference type="Proteomes" id="UP000471678"/>
    </source>
</evidence>
<dbReference type="GO" id="GO:0005524">
    <property type="term" value="F:ATP binding"/>
    <property type="evidence" value="ECO:0007669"/>
    <property type="project" value="UniProtKB-KW"/>
</dbReference>
<keyword evidence="3" id="KW-0547">Nucleotide-binding</keyword>
<evidence type="ECO:0000256" key="3">
    <source>
        <dbReference type="ARBA" id="ARBA00022741"/>
    </source>
</evidence>
<sequence>MINAKTIIDKLPTIPNEEDVDDLLREELKNFNRKIVVLDDDPTGTQTINNTYVFTHWRLQDIEEGFSDSRNMFYILTNSRSFTKKHTIEVHRKIVENVKEIAKKQHKDYVLISRGDSTLRGHYPIETEVMKETLEKDTDIKVDGEVIIPFFKEGGRLTINNIHYVKVGDDLIPAGETEFAKDKTFGYIESDLTKWVEEKTNKKYLSQSVITISIEDLRELNIDKIVSQLMRVTNFNKVVVNATEYADVKVFVIALIRAMNKGKYFIFRSAAALTKIIGGISDKELLTKKELVADNNNGGLIMIGSHVQKTTDQLKKLLELDNVESTEFNVNSVLNDEDLANEKQRINDFISKNISTGKSVVVYTSRKVIDVKNDKEKSLQLSVKISEAITGFVKELKTKPGFIIAKGGITSSDIGVKGLGVNKALVAGQIKPGIPVWYTGNEAKFSGMPYVIFPGNVGEIDDLRDIVYELSN</sequence>
<gene>
    <name evidence="9" type="ORF">FYL25_05965</name>
</gene>
<dbReference type="EMBL" id="VSUB01000006">
    <property type="protein sequence ID" value="MYY64974.1"/>
    <property type="molecule type" value="Genomic_DNA"/>
</dbReference>
<dbReference type="InterPro" id="IPR031475">
    <property type="entry name" value="NBD_C"/>
</dbReference>
<feature type="domain" description="Four-carbon acid sugar kinase nucleotide binding" evidence="8">
    <location>
        <begin position="300"/>
        <end position="461"/>
    </location>
</feature>
<dbReference type="GO" id="GO:0016301">
    <property type="term" value="F:kinase activity"/>
    <property type="evidence" value="ECO:0007669"/>
    <property type="project" value="UniProtKB-KW"/>
</dbReference>
<dbReference type="Gene3D" id="3.40.980.20">
    <property type="entry name" value="Four-carbon acid sugar kinase, nucleotide binding domain"/>
    <property type="match status" value="1"/>
</dbReference>
<dbReference type="SUPFAM" id="SSF142764">
    <property type="entry name" value="YgbK-like"/>
    <property type="match status" value="1"/>
</dbReference>
<dbReference type="InterPro" id="IPR042213">
    <property type="entry name" value="NBD_C_sf"/>
</dbReference>
<evidence type="ECO:0000256" key="1">
    <source>
        <dbReference type="ARBA" id="ARBA00005715"/>
    </source>
</evidence>
<evidence type="ECO:0000313" key="9">
    <source>
        <dbReference type="EMBL" id="MYY64974.1"/>
    </source>
</evidence>
<organism evidence="9 10">
    <name type="scientific">Ligilactobacillus salivarius</name>
    <dbReference type="NCBI Taxonomy" id="1624"/>
    <lineage>
        <taxon>Bacteria</taxon>
        <taxon>Bacillati</taxon>
        <taxon>Bacillota</taxon>
        <taxon>Bacilli</taxon>
        <taxon>Lactobacillales</taxon>
        <taxon>Lactobacillaceae</taxon>
        <taxon>Ligilactobacillus</taxon>
    </lineage>
</organism>
<comment type="similarity">
    <text evidence="1">Belongs to the four-carbon acid sugar kinase family.</text>
</comment>
<evidence type="ECO:0000259" key="8">
    <source>
        <dbReference type="Pfam" id="PF17042"/>
    </source>
</evidence>
<name>A0A6N9IT34_9LACO</name>
<evidence type="ECO:0000256" key="6">
    <source>
        <dbReference type="ARBA" id="ARBA00023277"/>
    </source>
</evidence>
<evidence type="ECO:0000256" key="4">
    <source>
        <dbReference type="ARBA" id="ARBA00022777"/>
    </source>
</evidence>
<keyword evidence="2" id="KW-0808">Transferase</keyword>
<dbReference type="Gene3D" id="3.40.50.10840">
    <property type="entry name" value="Putative sugar-binding, N-terminal domain"/>
    <property type="match status" value="1"/>
</dbReference>
<dbReference type="Pfam" id="PF17042">
    <property type="entry name" value="NBD_C"/>
    <property type="match status" value="1"/>
</dbReference>
<dbReference type="AlphaFoldDB" id="A0A6N9IT34"/>
<comment type="caution">
    <text evidence="9">The sequence shown here is derived from an EMBL/GenBank/DDBJ whole genome shotgun (WGS) entry which is preliminary data.</text>
</comment>
<reference evidence="9 10" key="1">
    <citation type="journal article" date="2020" name="Food Funct.">
        <title>Screening of Lactobacillus salivarius strains from the feces of Chinese populations and the evaluation of their effects against intestinal inflammation in mice.</title>
        <authorList>
            <person name="Zhai Q."/>
            <person name="Shen X."/>
            <person name="Cen S."/>
            <person name="Zhang C."/>
            <person name="Tian F."/>
            <person name="Zhao J."/>
            <person name="Zhang H."/>
            <person name="Xue Y."/>
            <person name="Chen W."/>
        </authorList>
    </citation>
    <scope>NUCLEOTIDE SEQUENCE [LARGE SCALE GENOMIC DNA]</scope>
    <source>
        <strain evidence="9 10">FYNDL5_1.scaf</strain>
    </source>
</reference>
<feature type="domain" description="Four-carbon acid sugar kinase N-terminal" evidence="7">
    <location>
        <begin position="35"/>
        <end position="275"/>
    </location>
</feature>
<evidence type="ECO:0000259" key="7">
    <source>
        <dbReference type="Pfam" id="PF07005"/>
    </source>
</evidence>
<keyword evidence="4" id="KW-0418">Kinase</keyword>
<keyword evidence="5" id="KW-0067">ATP-binding</keyword>
<keyword evidence="6" id="KW-0119">Carbohydrate metabolism</keyword>
<dbReference type="Proteomes" id="UP000471678">
    <property type="component" value="Unassembled WGS sequence"/>
</dbReference>
<evidence type="ECO:0000256" key="2">
    <source>
        <dbReference type="ARBA" id="ARBA00022679"/>
    </source>
</evidence>